<dbReference type="AlphaFoldDB" id="A0A1M7HB53"/>
<dbReference type="InterPro" id="IPR016181">
    <property type="entry name" value="Acyl_CoA_acyltransferase"/>
</dbReference>
<dbReference type="Pfam" id="PF00583">
    <property type="entry name" value="Acetyltransf_1"/>
    <property type="match status" value="1"/>
</dbReference>
<reference evidence="3" key="1">
    <citation type="submission" date="2016-11" db="EMBL/GenBank/DDBJ databases">
        <authorList>
            <person name="Varghese N."/>
            <person name="Submissions S."/>
        </authorList>
    </citation>
    <scope>NUCLEOTIDE SEQUENCE [LARGE SCALE GENOMIC DNA]</scope>
    <source>
        <strain evidence="3">ACAM 48</strain>
    </source>
</reference>
<dbReference type="OrthoDB" id="1342666at2"/>
<evidence type="ECO:0000313" key="2">
    <source>
        <dbReference type="EMBL" id="SHM25831.1"/>
    </source>
</evidence>
<keyword evidence="3" id="KW-1185">Reference proteome</keyword>
<dbReference type="Proteomes" id="UP000190235">
    <property type="component" value="Chromosome I"/>
</dbReference>
<dbReference type="InterPro" id="IPR000182">
    <property type="entry name" value="GNAT_dom"/>
</dbReference>
<dbReference type="GO" id="GO:0016747">
    <property type="term" value="F:acyltransferase activity, transferring groups other than amino-acyl groups"/>
    <property type="evidence" value="ECO:0007669"/>
    <property type="project" value="InterPro"/>
</dbReference>
<name>A0A1M7HB53_9FLAO</name>
<sequence length="221" mass="25237">MSENFKIQEWDTNFFGFKVAKTEMDYLWSNSITKLEGLFNEDIELVIFNSTKPDFEKLSNKYYDIVKVYNRIPIIKEVKTLTKNHPNISSYRDELPSPELIKLAKLAAKEGRFGRDSQISVGIYNKIFEEWITNSIKGIIADDVLVYKHDEKVVGFGTIKIEGENGYAPLFAVNRNFEGKGVSFALMRAVENKLIEQGCKYLVSGTQEINRKALSSLEGLV</sequence>
<organism evidence="2 3">
    <name type="scientific">Salegentibacter salegens</name>
    <dbReference type="NCBI Taxonomy" id="143223"/>
    <lineage>
        <taxon>Bacteria</taxon>
        <taxon>Pseudomonadati</taxon>
        <taxon>Bacteroidota</taxon>
        <taxon>Flavobacteriia</taxon>
        <taxon>Flavobacteriales</taxon>
        <taxon>Flavobacteriaceae</taxon>
        <taxon>Salegentibacter</taxon>
    </lineage>
</organism>
<dbReference type="Gene3D" id="3.40.630.30">
    <property type="match status" value="1"/>
</dbReference>
<dbReference type="CDD" id="cd04301">
    <property type="entry name" value="NAT_SF"/>
    <property type="match status" value="1"/>
</dbReference>
<gene>
    <name evidence="2" type="ORF">SAMN05878281_0064</name>
</gene>
<accession>A0A1M7HB53</accession>
<evidence type="ECO:0000259" key="1">
    <source>
        <dbReference type="PROSITE" id="PS51186"/>
    </source>
</evidence>
<dbReference type="STRING" id="143223.SAMN05878281_0064"/>
<feature type="domain" description="N-acetyltransferase" evidence="1">
    <location>
        <begin position="99"/>
        <end position="221"/>
    </location>
</feature>
<dbReference type="RefSeq" id="WP_079733463.1">
    <property type="nucleotide sequence ID" value="NZ_LT670848.1"/>
</dbReference>
<protein>
    <recommendedName>
        <fullName evidence="1">N-acetyltransferase domain-containing protein</fullName>
    </recommendedName>
</protein>
<proteinExistence type="predicted"/>
<dbReference type="EMBL" id="LT670848">
    <property type="protein sequence ID" value="SHM25831.1"/>
    <property type="molecule type" value="Genomic_DNA"/>
</dbReference>
<dbReference type="PROSITE" id="PS51186">
    <property type="entry name" value="GNAT"/>
    <property type="match status" value="1"/>
</dbReference>
<dbReference type="SUPFAM" id="SSF55729">
    <property type="entry name" value="Acyl-CoA N-acyltransferases (Nat)"/>
    <property type="match status" value="1"/>
</dbReference>
<evidence type="ECO:0000313" key="3">
    <source>
        <dbReference type="Proteomes" id="UP000190235"/>
    </source>
</evidence>